<dbReference type="SUPFAM" id="SSF52151">
    <property type="entry name" value="FabD/lysophospholipase-like"/>
    <property type="match status" value="1"/>
</dbReference>
<reference evidence="11 12" key="1">
    <citation type="submission" date="2021-03" db="EMBL/GenBank/DDBJ databases">
        <authorList>
            <person name="Lee D.-H."/>
        </authorList>
    </citation>
    <scope>NUCLEOTIDE SEQUENCE [LARGE SCALE GENOMIC DNA]</scope>
    <source>
        <strain evidence="11 12">MMS20-R2-23</strain>
    </source>
</reference>
<dbReference type="Pfam" id="PF00698">
    <property type="entry name" value="Acyl_transf_1"/>
    <property type="match status" value="1"/>
</dbReference>
<comment type="cofactor">
    <cofactor evidence="1">
        <name>pantetheine 4'-phosphate</name>
        <dbReference type="ChEBI" id="CHEBI:47942"/>
    </cofactor>
</comment>
<dbReference type="InterPro" id="IPR036291">
    <property type="entry name" value="NAD(P)-bd_dom_sf"/>
</dbReference>
<keyword evidence="5" id="KW-0045">Antibiotic biosynthesis</keyword>
<dbReference type="InterPro" id="IPR014031">
    <property type="entry name" value="Ketoacyl_synth_C"/>
</dbReference>
<dbReference type="InterPro" id="IPR013968">
    <property type="entry name" value="PKS_KR"/>
</dbReference>
<dbReference type="PANTHER" id="PTHR43775:SF51">
    <property type="entry name" value="INACTIVE PHENOLPHTHIOCEROL SYNTHESIS POLYKETIDE SYNTHASE TYPE I PKS1-RELATED"/>
    <property type="match status" value="1"/>
</dbReference>
<proteinExistence type="predicted"/>
<dbReference type="InterPro" id="IPR032821">
    <property type="entry name" value="PKS_assoc"/>
</dbReference>
<evidence type="ECO:0000256" key="7">
    <source>
        <dbReference type="ARBA" id="ARBA00023315"/>
    </source>
</evidence>
<dbReference type="SUPFAM" id="SSF51735">
    <property type="entry name" value="NAD(P)-binding Rossmann-fold domains"/>
    <property type="match status" value="2"/>
</dbReference>
<dbReference type="Pfam" id="PF00109">
    <property type="entry name" value="ketoacyl-synt"/>
    <property type="match status" value="1"/>
</dbReference>
<dbReference type="Gene3D" id="3.40.47.10">
    <property type="match status" value="1"/>
</dbReference>
<dbReference type="SMART" id="SM00823">
    <property type="entry name" value="PKS_PP"/>
    <property type="match status" value="1"/>
</dbReference>
<dbReference type="InterPro" id="IPR015083">
    <property type="entry name" value="NorB/c/GfsB-D-like_docking"/>
</dbReference>
<dbReference type="InterPro" id="IPR009081">
    <property type="entry name" value="PP-bd_ACP"/>
</dbReference>
<gene>
    <name evidence="11" type="ORF">JQN83_13770</name>
</gene>
<feature type="region of interest" description="Disordered" evidence="8">
    <location>
        <begin position="1408"/>
        <end position="1431"/>
    </location>
</feature>
<dbReference type="InterPro" id="IPR050091">
    <property type="entry name" value="PKS_NRPS_Biosynth_Enz"/>
</dbReference>
<dbReference type="PANTHER" id="PTHR43775">
    <property type="entry name" value="FATTY ACID SYNTHASE"/>
    <property type="match status" value="1"/>
</dbReference>
<dbReference type="PROSITE" id="PS52004">
    <property type="entry name" value="KS3_2"/>
    <property type="match status" value="1"/>
</dbReference>
<evidence type="ECO:0000313" key="12">
    <source>
        <dbReference type="Proteomes" id="UP000671399"/>
    </source>
</evidence>
<protein>
    <submittedName>
        <fullName evidence="11">SDR family NAD(P)-dependent oxidoreductase</fullName>
    </submittedName>
</protein>
<feature type="domain" description="Carrier" evidence="9">
    <location>
        <begin position="1295"/>
        <end position="1370"/>
    </location>
</feature>
<dbReference type="InterPro" id="IPR006162">
    <property type="entry name" value="Ppantetheine_attach_site"/>
</dbReference>
<dbReference type="InterPro" id="IPR020841">
    <property type="entry name" value="PKS_Beta-ketoAc_synthase_dom"/>
</dbReference>
<dbReference type="InterPro" id="IPR036736">
    <property type="entry name" value="ACP-like_sf"/>
</dbReference>
<dbReference type="InterPro" id="IPR001227">
    <property type="entry name" value="Ac_transferase_dom_sf"/>
</dbReference>
<dbReference type="Pfam" id="PF00550">
    <property type="entry name" value="PP-binding"/>
    <property type="match status" value="1"/>
</dbReference>
<dbReference type="InterPro" id="IPR014030">
    <property type="entry name" value="Ketoacyl_synth_N"/>
</dbReference>
<dbReference type="Pfam" id="PF08659">
    <property type="entry name" value="KR"/>
    <property type="match status" value="1"/>
</dbReference>
<dbReference type="EMBL" id="JAGFWR010000006">
    <property type="protein sequence ID" value="MBO4161870.1"/>
    <property type="molecule type" value="Genomic_DNA"/>
</dbReference>
<keyword evidence="7" id="KW-0012">Acyltransferase</keyword>
<evidence type="ECO:0000256" key="5">
    <source>
        <dbReference type="ARBA" id="ARBA00023194"/>
    </source>
</evidence>
<keyword evidence="3" id="KW-0597">Phosphoprotein</keyword>
<dbReference type="SUPFAM" id="SSF55048">
    <property type="entry name" value="Probable ACP-binding domain of malonyl-CoA ACP transacylase"/>
    <property type="match status" value="1"/>
</dbReference>
<evidence type="ECO:0000256" key="2">
    <source>
        <dbReference type="ARBA" id="ARBA00022450"/>
    </source>
</evidence>
<feature type="domain" description="Ketosynthase family 3 (KS3)" evidence="10">
    <location>
        <begin position="34"/>
        <end position="459"/>
    </location>
</feature>
<dbReference type="InterPro" id="IPR055123">
    <property type="entry name" value="SpnB-like_Rossmann"/>
</dbReference>
<dbReference type="InterPro" id="IPR057326">
    <property type="entry name" value="KR_dom"/>
</dbReference>
<dbReference type="InterPro" id="IPR014043">
    <property type="entry name" value="Acyl_transferase_dom"/>
</dbReference>
<dbReference type="Gene3D" id="3.40.50.720">
    <property type="entry name" value="NAD(P)-binding Rossmann-like Domain"/>
    <property type="match status" value="1"/>
</dbReference>
<dbReference type="Gene3D" id="3.30.70.3290">
    <property type="match status" value="1"/>
</dbReference>
<dbReference type="PROSITE" id="PS00012">
    <property type="entry name" value="PHOSPHOPANTETHEINE"/>
    <property type="match status" value="1"/>
</dbReference>
<dbReference type="InterPro" id="IPR016039">
    <property type="entry name" value="Thiolase-like"/>
</dbReference>
<evidence type="ECO:0000259" key="10">
    <source>
        <dbReference type="PROSITE" id="PS52004"/>
    </source>
</evidence>
<evidence type="ECO:0000256" key="1">
    <source>
        <dbReference type="ARBA" id="ARBA00001957"/>
    </source>
</evidence>
<dbReference type="Gene3D" id="1.10.1200.10">
    <property type="entry name" value="ACP-like"/>
    <property type="match status" value="1"/>
</dbReference>
<name>A0ABS3V8D8_9ACTN</name>
<dbReference type="SMART" id="SM00825">
    <property type="entry name" value="PKS_KS"/>
    <property type="match status" value="1"/>
</dbReference>
<keyword evidence="2" id="KW-0596">Phosphopantetheine</keyword>
<evidence type="ECO:0000256" key="4">
    <source>
        <dbReference type="ARBA" id="ARBA00022679"/>
    </source>
</evidence>
<dbReference type="InterPro" id="IPR016035">
    <property type="entry name" value="Acyl_Trfase/lysoPLipase"/>
</dbReference>
<evidence type="ECO:0000256" key="3">
    <source>
        <dbReference type="ARBA" id="ARBA00022553"/>
    </source>
</evidence>
<dbReference type="PROSITE" id="PS00606">
    <property type="entry name" value="KS3_1"/>
    <property type="match status" value="1"/>
</dbReference>
<dbReference type="SMART" id="SM01294">
    <property type="entry name" value="PKS_PP_betabranch"/>
    <property type="match status" value="1"/>
</dbReference>
<dbReference type="SMART" id="SM00822">
    <property type="entry name" value="PKS_KR"/>
    <property type="match status" value="1"/>
</dbReference>
<dbReference type="SUPFAM" id="SSF47336">
    <property type="entry name" value="ACP-like"/>
    <property type="match status" value="1"/>
</dbReference>
<keyword evidence="6" id="KW-0511">Multifunctional enzyme</keyword>
<dbReference type="Proteomes" id="UP000671399">
    <property type="component" value="Unassembled WGS sequence"/>
</dbReference>
<dbReference type="CDD" id="cd08956">
    <property type="entry name" value="KR_3_FAS_SDR_x"/>
    <property type="match status" value="1"/>
</dbReference>
<organism evidence="11 12">
    <name type="scientific">Micromonospora antibiotica</name>
    <dbReference type="NCBI Taxonomy" id="2807623"/>
    <lineage>
        <taxon>Bacteria</taxon>
        <taxon>Bacillati</taxon>
        <taxon>Actinomycetota</taxon>
        <taxon>Actinomycetes</taxon>
        <taxon>Micromonosporales</taxon>
        <taxon>Micromonosporaceae</taxon>
        <taxon>Micromonospora</taxon>
    </lineage>
</organism>
<dbReference type="Pfam" id="PF22953">
    <property type="entry name" value="SpnB_Rossmann"/>
    <property type="match status" value="1"/>
</dbReference>
<dbReference type="Pfam" id="PF16197">
    <property type="entry name" value="KAsynt_C_assoc"/>
    <property type="match status" value="1"/>
</dbReference>
<evidence type="ECO:0000313" key="11">
    <source>
        <dbReference type="EMBL" id="MBO4161870.1"/>
    </source>
</evidence>
<dbReference type="SUPFAM" id="SSF53901">
    <property type="entry name" value="Thiolase-like"/>
    <property type="match status" value="1"/>
</dbReference>
<dbReference type="PROSITE" id="PS50075">
    <property type="entry name" value="CARRIER"/>
    <property type="match status" value="1"/>
</dbReference>
<accession>A0ABS3V8D8</accession>
<evidence type="ECO:0000256" key="6">
    <source>
        <dbReference type="ARBA" id="ARBA00023268"/>
    </source>
</evidence>
<dbReference type="CDD" id="cd00833">
    <property type="entry name" value="PKS"/>
    <property type="match status" value="1"/>
</dbReference>
<dbReference type="InterPro" id="IPR018201">
    <property type="entry name" value="Ketoacyl_synth_AS"/>
</dbReference>
<dbReference type="Pfam" id="PF08990">
    <property type="entry name" value="Docking"/>
    <property type="match status" value="1"/>
</dbReference>
<evidence type="ECO:0000256" key="8">
    <source>
        <dbReference type="SAM" id="MobiDB-lite"/>
    </source>
</evidence>
<keyword evidence="12" id="KW-1185">Reference proteome</keyword>
<comment type="caution">
    <text evidence="11">The sequence shown here is derived from an EMBL/GenBank/DDBJ whole genome shotgun (WGS) entry which is preliminary data.</text>
</comment>
<dbReference type="SMART" id="SM00827">
    <property type="entry name" value="PKS_AT"/>
    <property type="match status" value="1"/>
</dbReference>
<keyword evidence="4" id="KW-0808">Transferase</keyword>
<dbReference type="Gene3D" id="3.40.366.10">
    <property type="entry name" value="Malonyl-Coenzyme A Acyl Carrier Protein, domain 2"/>
    <property type="match status" value="1"/>
</dbReference>
<dbReference type="Pfam" id="PF02801">
    <property type="entry name" value="Ketoacyl-synt_C"/>
    <property type="match status" value="1"/>
</dbReference>
<dbReference type="InterPro" id="IPR020806">
    <property type="entry name" value="PKS_PP-bd"/>
</dbReference>
<sequence>MAEDSAKLVEYLRKATTDLRRSRARVAQLESRISEPVAIVGMACRLPGGVRGPDDLWRVVAEGVDAVGGFPTDRGWDLAGLYHPDPDHPGTTYATGGAFLADVAGFDADFFGISPREALAMDPQQRLLLETSWEAIEHARIDPGSLAGSPTGVFVGTMYQNYAFGGQDVPDELEGLLISGSAGSIVSGRIAYQFGFTGPAVTLDTACSSSLVALHLAASALRAGECSLALAGGVTVMPTADLLVEFARQRGLAPDGRCKAFADTADGVGWGEGVGLLVLERLSDARRHGHRVLAVVRGSAVNSDGASNGLTAPSGPSQERVIRRALAVAGLSVNDVQVVEGHGTGTRLGDPIEAEALLATYGRGRSVPLWLGSVKSNIGHAQAAAGVAGVIKMVSAMRAGVVPGSLHVAEPSRFVDWSSGSVEVVRESREWTVAEGDRRRAGVSSFGISGTNAHVIVEEPPPVEADTSEPDAVVTGSPVPVGVTPWPVSARTTVGVRELVERLRSTVVGVSAVDVGWSLASTRSVFDERVVLLDGAVVADGASLAPEVRALVSGAVPASAVDPVTGSSGGTSAGAVPSGGLGLVFGGQGGQRVGMGAGLCGAFPVFASVFDEVCGLLGGDVREAIVSGVGLDGTGVAQRALFAVEVALFRLVESWGVRPAVLVGHSIGEIAAAHVSGVLSLSDAVALVSARARLMAALPVGGAMVSLRASADAVQPFLSGDVVVAAVNGPSAVVIAGPEQPTLQAAEAVAAGLGVRHRRLSVSHAFHSPLMEPMLDEFRTVVEGLSFHPARIAVVSSVTGQVGDLSDPGYWVRQVREPVRFHDAIEAAGPRSWWELSPDGGLSSLLTDGVPMLRPGVDEAVSAVSGLAQVWVRGHEVDWRAYYGGGRTVDLPTYPFQHQRYWLAAGRATPPLYAVRWTPTDLPAGEAAVLDCAGSGTAEVLAVLQRRLAEPTAGRLVVGFDGTDPAADGVVGLLRAARTEHPGRVALVDHDGSPASLAALPAAAAAGHDEVRLRAGVASVPELTPAATGPRPPVDGTVLVTGAAGALGSAVARHLVTAYGVRDLVLLGRRGAPDLAAELAALGVTATSVVGDVTDPDAVAAALYGRTLRGVVHAAGALADGVLSGLTPDQLELAWRAKVTGARVVDRLTRDTELAFFVLFSSVAGLFGAAGQAAYAAANSALDALAERRRAVGLPATSIAWGPWSGAGMTGDLGVADRARLAAAGLDPLPVATGLALFDAALTSTEPVVVAAALRTATLDPATAPALLRTLLPAGEPTSPPVLDLTGLDGSGRRQAVTDLVRATAATVLGHQPGTLLPVTGVFHDLGFDSLTSVDLRNRLSAATGVPLGVGAVFDHPTPAALAAYLLTQLDTATDTDPEDERIRATLRALPVDRLRRAGLLDRLLALADEPPRPDDPAGPTDSPDDLDALSGEELLALAAQTVGQQ</sequence>
<evidence type="ECO:0000259" key="9">
    <source>
        <dbReference type="PROSITE" id="PS50075"/>
    </source>
</evidence>
<dbReference type="InterPro" id="IPR016036">
    <property type="entry name" value="Malonyl_transacylase_ACP-bd"/>
</dbReference>